<evidence type="ECO:0000313" key="1">
    <source>
        <dbReference type="EMBL" id="KAK1869551.1"/>
    </source>
</evidence>
<keyword evidence="2" id="KW-1185">Reference proteome</keyword>
<name>A0ACC3CH19_PYRYE</name>
<proteinExistence type="predicted"/>
<dbReference type="Proteomes" id="UP000798662">
    <property type="component" value="Chromosome 3"/>
</dbReference>
<gene>
    <name evidence="1" type="ORF">I4F81_012026</name>
</gene>
<comment type="caution">
    <text evidence="1">The sequence shown here is derived from an EMBL/GenBank/DDBJ whole genome shotgun (WGS) entry which is preliminary data.</text>
</comment>
<evidence type="ECO:0000313" key="2">
    <source>
        <dbReference type="Proteomes" id="UP000798662"/>
    </source>
</evidence>
<dbReference type="EMBL" id="CM020620">
    <property type="protein sequence ID" value="KAK1869551.1"/>
    <property type="molecule type" value="Genomic_DNA"/>
</dbReference>
<sequence>MAILLGPSVKALSVSVLLLVAASLAAATTPAAAAPAGPLARAAPRVVVGAAAAGRGGAVAADDRLPVPVDRPAVVARRDCGGPPAGDKVAAAAIRMAKGATKAGKGPKKTPAGHAKPLACEPLYAFLTTYYLTAWRLAMHTPTAKGAFEVFLLARRHAAQYVAKHPGAKPVVVCDHERVVARVLAKVVAIMQQHRNGKGALPPLGKYRSMTSAEAAAMRKALAVPIAKPLPWWVVPKSVPMFA</sequence>
<organism evidence="1 2">
    <name type="scientific">Pyropia yezoensis</name>
    <name type="common">Susabi-nori</name>
    <name type="synonym">Porphyra yezoensis</name>
    <dbReference type="NCBI Taxonomy" id="2788"/>
    <lineage>
        <taxon>Eukaryota</taxon>
        <taxon>Rhodophyta</taxon>
        <taxon>Bangiophyceae</taxon>
        <taxon>Bangiales</taxon>
        <taxon>Bangiaceae</taxon>
        <taxon>Pyropia</taxon>
    </lineage>
</organism>
<reference evidence="1" key="1">
    <citation type="submission" date="2019-11" db="EMBL/GenBank/DDBJ databases">
        <title>Nori genome reveals adaptations in red seaweeds to the harsh intertidal environment.</title>
        <authorList>
            <person name="Wang D."/>
            <person name="Mao Y."/>
        </authorList>
    </citation>
    <scope>NUCLEOTIDE SEQUENCE</scope>
    <source>
        <tissue evidence="1">Gametophyte</tissue>
    </source>
</reference>
<accession>A0ACC3CH19</accession>
<protein>
    <submittedName>
        <fullName evidence="1">Uncharacterized protein</fullName>
    </submittedName>
</protein>